<dbReference type="RefSeq" id="XP_024505084.1">
    <property type="nucleotide sequence ID" value="XM_024651403.1"/>
</dbReference>
<keyword evidence="3" id="KW-1185">Reference proteome</keyword>
<evidence type="ECO:0000313" key="4">
    <source>
        <dbReference type="WBParaSite" id="SRAE_2000055900.1"/>
    </source>
</evidence>
<reference evidence="2 3" key="1">
    <citation type="submission" date="2014-09" db="EMBL/GenBank/DDBJ databases">
        <authorList>
            <person name="Martin A.A."/>
        </authorList>
    </citation>
    <scope>NUCLEOTIDE SEQUENCE</scope>
    <source>
        <strain evidence="3">ED321</strain>
        <strain evidence="2">ED321 Heterogonic</strain>
    </source>
</reference>
<evidence type="ECO:0000313" key="3">
    <source>
        <dbReference type="Proteomes" id="UP000035682"/>
    </source>
</evidence>
<feature type="chain" id="PRO_5015031358" evidence="1">
    <location>
        <begin position="22"/>
        <end position="131"/>
    </location>
</feature>
<dbReference type="EMBL" id="LN609529">
    <property type="protein sequence ID" value="CEF65884.1"/>
    <property type="molecule type" value="Genomic_DNA"/>
</dbReference>
<evidence type="ECO:0000313" key="2">
    <source>
        <dbReference type="EMBL" id="CEF65884.1"/>
    </source>
</evidence>
<dbReference type="Proteomes" id="UP000035682">
    <property type="component" value="Unplaced"/>
</dbReference>
<evidence type="ECO:0000256" key="1">
    <source>
        <dbReference type="SAM" id="SignalP"/>
    </source>
</evidence>
<protein>
    <submittedName>
        <fullName evidence="4">DUF148 domain-containing protein</fullName>
    </submittedName>
</protein>
<gene>
    <name evidence="2 4 5" type="ORF">SRAE_2000055900</name>
</gene>
<keyword evidence="1" id="KW-0732">Signal</keyword>
<feature type="signal peptide" evidence="1">
    <location>
        <begin position="1"/>
        <end position="21"/>
    </location>
</feature>
<accession>A0A090MXR3</accession>
<sequence length="131" mass="14885">MSYINLFSALTLLIIIQKCLSQVAVIEEKSPGIIHDNFYKAMLSVKEAKLHNEHKKLVGNKAYYDEKIKLMKKHNNQFARIAAEYKNRIGDLIKDIVVKKDEVKKHVIDAQDSFDGSDILGHSNNQTATNS</sequence>
<reference evidence="4" key="2">
    <citation type="submission" date="2020-12" db="UniProtKB">
        <authorList>
            <consortium name="WormBaseParasite"/>
        </authorList>
    </citation>
    <scope>IDENTIFICATION</scope>
</reference>
<dbReference type="WormBase" id="SRAE_2000055900">
    <property type="protein sequence ID" value="SRP06982"/>
    <property type="gene ID" value="WBGene00260754"/>
</dbReference>
<dbReference type="WBParaSite" id="SRAE_2000055900.1">
    <property type="protein sequence ID" value="SRAE_2000055900.1"/>
    <property type="gene ID" value="WBGene00260754"/>
</dbReference>
<evidence type="ECO:0000313" key="5">
    <source>
        <dbReference type="WormBase" id="SRAE_2000055900"/>
    </source>
</evidence>
<organism evidence="2">
    <name type="scientific">Strongyloides ratti</name>
    <name type="common">Parasitic roundworm</name>
    <dbReference type="NCBI Taxonomy" id="34506"/>
    <lineage>
        <taxon>Eukaryota</taxon>
        <taxon>Metazoa</taxon>
        <taxon>Ecdysozoa</taxon>
        <taxon>Nematoda</taxon>
        <taxon>Chromadorea</taxon>
        <taxon>Rhabditida</taxon>
        <taxon>Tylenchina</taxon>
        <taxon>Panagrolaimomorpha</taxon>
        <taxon>Strongyloidoidea</taxon>
        <taxon>Strongyloididae</taxon>
        <taxon>Strongyloides</taxon>
    </lineage>
</organism>
<dbReference type="AlphaFoldDB" id="A0A090MXR3"/>
<name>A0A090MXR3_STRRB</name>
<dbReference type="CTD" id="36378248"/>
<dbReference type="GeneID" id="36378248"/>
<proteinExistence type="predicted"/>